<proteinExistence type="predicted"/>
<organism evidence="5 6">
    <name type="scientific">Kalanchoe fedtschenkoi</name>
    <name type="common">Lavender scallops</name>
    <name type="synonym">South American air plant</name>
    <dbReference type="NCBI Taxonomy" id="63787"/>
    <lineage>
        <taxon>Eukaryota</taxon>
        <taxon>Viridiplantae</taxon>
        <taxon>Streptophyta</taxon>
        <taxon>Embryophyta</taxon>
        <taxon>Tracheophyta</taxon>
        <taxon>Spermatophyta</taxon>
        <taxon>Magnoliopsida</taxon>
        <taxon>eudicotyledons</taxon>
        <taxon>Gunneridae</taxon>
        <taxon>Pentapetalae</taxon>
        <taxon>Saxifragales</taxon>
        <taxon>Crassulaceae</taxon>
        <taxon>Kalanchoe</taxon>
    </lineage>
</organism>
<dbReference type="Gene3D" id="3.40.50.1820">
    <property type="entry name" value="alpha/beta hydrolase"/>
    <property type="match status" value="1"/>
</dbReference>
<name>A0A7N0TSA8_KALFE</name>
<dbReference type="Proteomes" id="UP000594263">
    <property type="component" value="Unplaced"/>
</dbReference>
<sequence length="596" mass="65928">MWIKNLRYASLVVGVSNFLLVVLGGVLVLVTAPRCGRADVFIYLFIPASAAVRLAAMYKIGIAQEATATTIVGLPAADDDGLLRHKRRVTYKRWLWWTRFALMMTVLQFLGAAYLIFDFVRYVSYGETSRDCVLGTVSNSEQWKLHTMVSFVTVACFVALFQCFAGSDVYRWRSFYMTQDKAWKAHYREVFDHGIREALCCLGRVKYLSALDEDEVHSVAQLLGDLVAYRASGTGHLELLAGLALLQRHSQTSRPPEDMLEAPEERFAQAATFHQFAEAAYTGPLLDFGRNPFIFPCAWLYRQGILTPWSRNRRPMLQGDNWLRGHAAAYLKYVKLPAEALRRGRVCQAKREAAYFIVVLHHVNTVVIAVRGTETPEDLLTDGLCRECTLSEEDLEGLLNNDHIHPDIRRQLHSSSPHYGHSGIVEAARDLFSQVDGNLGDPGSATGSTGFLSSLLGPGCECDGYKLCIVGHSLGGAIASLLGIRLYGRYPNLHVYAYGSLPCLDFAIADACSDFITTIVYDNEFSARLSVSSILRLRGAALTALSQDPKTDTALVFKLARRFLYVGNHLGYCTEGVDASSSHSGAVITGGLKFGF</sequence>
<evidence type="ECO:0000313" key="6">
    <source>
        <dbReference type="Proteomes" id="UP000594263"/>
    </source>
</evidence>
<evidence type="ECO:0000259" key="4">
    <source>
        <dbReference type="Pfam" id="PF24057"/>
    </source>
</evidence>
<dbReference type="PANTHER" id="PTHR47030:SF2">
    <property type="entry name" value="LIPASE CLASS 3 FAMILY PROTEIN"/>
    <property type="match status" value="1"/>
</dbReference>
<accession>A0A7N0TSA8</accession>
<dbReference type="PANTHER" id="PTHR47030">
    <property type="entry name" value="LIPASE CLASS 3 FAMILY PROTEIN"/>
    <property type="match status" value="1"/>
</dbReference>
<evidence type="ECO:0008006" key="7">
    <source>
        <dbReference type="Google" id="ProtNLM"/>
    </source>
</evidence>
<dbReference type="SUPFAM" id="SSF53474">
    <property type="entry name" value="alpha/beta-Hydrolases"/>
    <property type="match status" value="1"/>
</dbReference>
<keyword evidence="6" id="KW-1185">Reference proteome</keyword>
<feature type="transmembrane region" description="Helical" evidence="2">
    <location>
        <begin position="38"/>
        <end position="56"/>
    </location>
</feature>
<dbReference type="Pfam" id="PF01764">
    <property type="entry name" value="Lipase_3"/>
    <property type="match status" value="1"/>
</dbReference>
<dbReference type="GO" id="GO:0006629">
    <property type="term" value="P:lipid metabolic process"/>
    <property type="evidence" value="ECO:0007669"/>
    <property type="project" value="InterPro"/>
</dbReference>
<dbReference type="InterPro" id="IPR055782">
    <property type="entry name" value="DUF7358"/>
</dbReference>
<evidence type="ECO:0000256" key="1">
    <source>
        <dbReference type="ARBA" id="ARBA00022801"/>
    </source>
</evidence>
<dbReference type="InterPro" id="IPR002921">
    <property type="entry name" value="Fungal_lipase-type"/>
</dbReference>
<evidence type="ECO:0000313" key="5">
    <source>
        <dbReference type="EnsemblPlants" id="Kaladp0044s0016.7.v1.1"/>
    </source>
</evidence>
<feature type="domain" description="Fungal lipase-type" evidence="3">
    <location>
        <begin position="367"/>
        <end position="525"/>
    </location>
</feature>
<keyword evidence="2" id="KW-1133">Transmembrane helix</keyword>
<feature type="transmembrane region" description="Helical" evidence="2">
    <location>
        <begin position="148"/>
        <end position="167"/>
    </location>
</feature>
<dbReference type="InterPro" id="IPR029058">
    <property type="entry name" value="AB_hydrolase_fold"/>
</dbReference>
<keyword evidence="2" id="KW-0812">Transmembrane</keyword>
<keyword evidence="2" id="KW-0472">Membrane</keyword>
<dbReference type="Gramene" id="Kaladp0044s0016.7.v1.1">
    <property type="protein sequence ID" value="Kaladp0044s0016.7.v1.1"/>
    <property type="gene ID" value="Kaladp0044s0016.v1.1"/>
</dbReference>
<dbReference type="Pfam" id="PF24057">
    <property type="entry name" value="DUF7358"/>
    <property type="match status" value="1"/>
</dbReference>
<dbReference type="EnsemblPlants" id="Kaladp0044s0016.7.v1.1">
    <property type="protein sequence ID" value="Kaladp0044s0016.7.v1.1"/>
    <property type="gene ID" value="Kaladp0044s0016.v1.1"/>
</dbReference>
<feature type="transmembrane region" description="Helical" evidence="2">
    <location>
        <begin position="94"/>
        <end position="117"/>
    </location>
</feature>
<reference evidence="5" key="1">
    <citation type="submission" date="2021-01" db="UniProtKB">
        <authorList>
            <consortium name="EnsemblPlants"/>
        </authorList>
    </citation>
    <scope>IDENTIFICATION</scope>
</reference>
<feature type="transmembrane region" description="Helical" evidence="2">
    <location>
        <begin position="12"/>
        <end position="32"/>
    </location>
</feature>
<dbReference type="CDD" id="cd00519">
    <property type="entry name" value="Lipase_3"/>
    <property type="match status" value="1"/>
</dbReference>
<keyword evidence="1" id="KW-0378">Hydrolase</keyword>
<evidence type="ECO:0000256" key="2">
    <source>
        <dbReference type="SAM" id="Phobius"/>
    </source>
</evidence>
<dbReference type="GO" id="GO:0016787">
    <property type="term" value="F:hydrolase activity"/>
    <property type="evidence" value="ECO:0007669"/>
    <property type="project" value="UniProtKB-KW"/>
</dbReference>
<evidence type="ECO:0000259" key="3">
    <source>
        <dbReference type="Pfam" id="PF01764"/>
    </source>
</evidence>
<feature type="domain" description="DUF7358" evidence="4">
    <location>
        <begin position="3"/>
        <end position="229"/>
    </location>
</feature>
<dbReference type="AlphaFoldDB" id="A0A7N0TSA8"/>
<protein>
    <recommendedName>
        <fullName evidence="7">Fungal lipase-like domain-containing protein</fullName>
    </recommendedName>
</protein>